<protein>
    <recommendedName>
        <fullName evidence="4">Iron-containing redox enzyme family protein</fullName>
    </recommendedName>
</protein>
<dbReference type="KEGG" id="mmai:sS8_2254"/>
<name>A0A250KRN9_9GAMM</name>
<dbReference type="SMART" id="SM01236">
    <property type="entry name" value="Haem_oxygenase_2"/>
    <property type="match status" value="1"/>
</dbReference>
<evidence type="ECO:0008006" key="4">
    <source>
        <dbReference type="Google" id="ProtNLM"/>
    </source>
</evidence>
<evidence type="ECO:0000313" key="3">
    <source>
        <dbReference type="Proteomes" id="UP000266313"/>
    </source>
</evidence>
<evidence type="ECO:0000256" key="1">
    <source>
        <dbReference type="SAM" id="MobiDB-lite"/>
    </source>
</evidence>
<dbReference type="Proteomes" id="UP000266313">
    <property type="component" value="Chromosome"/>
</dbReference>
<proteinExistence type="predicted"/>
<gene>
    <name evidence="2" type="ORF">sS8_2254</name>
</gene>
<keyword evidence="3" id="KW-1185">Reference proteome</keyword>
<dbReference type="InterPro" id="IPR016084">
    <property type="entry name" value="Haem_Oase-like_multi-hlx"/>
</dbReference>
<reference evidence="2 3" key="1">
    <citation type="submission" date="2016-12" db="EMBL/GenBank/DDBJ databases">
        <title>Genome sequencing of Methylocaldum marinum.</title>
        <authorList>
            <person name="Takeuchi M."/>
            <person name="Kamagata Y."/>
            <person name="Hiraoka S."/>
            <person name="Oshima K."/>
            <person name="Hattori M."/>
            <person name="Iwasaki W."/>
        </authorList>
    </citation>
    <scope>NUCLEOTIDE SEQUENCE [LARGE SCALE GENOMIC DNA]</scope>
    <source>
        <strain evidence="2 3">S8</strain>
    </source>
</reference>
<evidence type="ECO:0000313" key="2">
    <source>
        <dbReference type="EMBL" id="BBA34206.1"/>
    </source>
</evidence>
<dbReference type="RefSeq" id="WP_119629665.1">
    <property type="nucleotide sequence ID" value="NZ_AP017928.1"/>
</dbReference>
<accession>A0A250KRN9</accession>
<dbReference type="AlphaFoldDB" id="A0A250KRN9"/>
<dbReference type="OrthoDB" id="6635957at2"/>
<feature type="region of interest" description="Disordered" evidence="1">
    <location>
        <begin position="351"/>
        <end position="385"/>
    </location>
</feature>
<sequence length="704" mass="78893">MNAPPDLHSLCQVLLNACPDRGTLQTAEALVRAALLTAQGPPDFQTETWSPVSPSSVPDEAERRSLVLALGPAMLLEGAWLARVAQPATAHLPVPGALFAIYCRMVGPTSDSIPLPLRFRNLLTALNLDLPPLYSPTFFSDPRCPDFALHLPCLHLSLLHRPRTFFPELLGYTLAHCFLDPAWWARLAGDRDSVWVSTRERFFNDVRPLASAARESYLRAHGDSERIRAGWHLYRRNFEALLLAGSGDRHRPVTAREAMADIVRTKRPYAVAYHRRVMLRDRSLDRWLEEAENDPAPLLEALRTSPHVNLACPAASRLIRAMDFGGSMFGAFTADERRLCLEWIENPAAEAESKDSRGTARRRAGETGTAQAPSNTAVRPGKRSENRRRLFTALLRAESSGDCPPETVIAVERMLRRSRWLDWLKSARHCPRHYDPAAFSLWIESIYRREVLRYRPPRGDPGIDREFCLWAILQLAPAILVDGCWLAGISTASENLGEVERHLLHIHADEVGMGKPEQNHANVYRRLLASLDLAVPDFETEAFARDPRFVDAAFELPAYMLAIGLLGNRYFPELLGLNLAIELSGLGAAYMQVADILRHHGIDPAIIQLHQTIDNLESGHAARARDAVLLYLDRIRRSDSAAVQAAWSRVRLGYLSLESAVLPLAGRFIQRYCADHLKPTRLFIRRSAERDDRKPAGFAPEDEA</sequence>
<dbReference type="EMBL" id="AP017928">
    <property type="protein sequence ID" value="BBA34206.1"/>
    <property type="molecule type" value="Genomic_DNA"/>
</dbReference>
<dbReference type="Gene3D" id="1.20.910.10">
    <property type="entry name" value="Heme oxygenase-like"/>
    <property type="match status" value="1"/>
</dbReference>
<organism evidence="2 3">
    <name type="scientific">Methylocaldum marinum</name>
    <dbReference type="NCBI Taxonomy" id="1432792"/>
    <lineage>
        <taxon>Bacteria</taxon>
        <taxon>Pseudomonadati</taxon>
        <taxon>Pseudomonadota</taxon>
        <taxon>Gammaproteobacteria</taxon>
        <taxon>Methylococcales</taxon>
        <taxon>Methylococcaceae</taxon>
        <taxon>Methylocaldum</taxon>
    </lineage>
</organism>
<dbReference type="Pfam" id="PF14518">
    <property type="entry name" value="Haem_oxygenas_2"/>
    <property type="match status" value="1"/>
</dbReference>